<dbReference type="HOGENOM" id="CLU_2818175_0_0_11"/>
<dbReference type="AlphaFoldDB" id="U1QA22"/>
<dbReference type="Proteomes" id="UP000016536">
    <property type="component" value="Unassembled WGS sequence"/>
</dbReference>
<feature type="non-terminal residue" evidence="1">
    <location>
        <position position="1"/>
    </location>
</feature>
<dbReference type="PATRIC" id="fig|1321818.3.peg.963"/>
<accession>U1QA22</accession>
<proteinExistence type="predicted"/>
<reference evidence="1 2" key="1">
    <citation type="submission" date="2013-08" db="EMBL/GenBank/DDBJ databases">
        <authorList>
            <person name="Weinstock G."/>
            <person name="Sodergren E."/>
            <person name="Wylie T."/>
            <person name="Fulton L."/>
            <person name="Fulton R."/>
            <person name="Fronick C."/>
            <person name="O'Laughlin M."/>
            <person name="Godfrey J."/>
            <person name="Miner T."/>
            <person name="Herter B."/>
            <person name="Appelbaum E."/>
            <person name="Cordes M."/>
            <person name="Lek S."/>
            <person name="Wollam A."/>
            <person name="Pepin K.H."/>
            <person name="Palsikar V.B."/>
            <person name="Mitreva M."/>
            <person name="Wilson R.K."/>
        </authorList>
    </citation>
    <scope>NUCLEOTIDE SEQUENCE [LARGE SCALE GENOMIC DNA]</scope>
    <source>
        <strain evidence="1 2">F0542</strain>
    </source>
</reference>
<evidence type="ECO:0000313" key="1">
    <source>
        <dbReference type="EMBL" id="ERH24645.1"/>
    </source>
</evidence>
<gene>
    <name evidence="1" type="ORF">HMPREF1979_01148</name>
</gene>
<comment type="caution">
    <text evidence="1">The sequence shown here is derived from an EMBL/GenBank/DDBJ whole genome shotgun (WGS) entry which is preliminary data.</text>
</comment>
<dbReference type="EMBL" id="AWSE01000053">
    <property type="protein sequence ID" value="ERH24645.1"/>
    <property type="molecule type" value="Genomic_DNA"/>
</dbReference>
<organism evidence="1 2">
    <name type="scientific">Actinomyces johnsonii F0542</name>
    <dbReference type="NCBI Taxonomy" id="1321818"/>
    <lineage>
        <taxon>Bacteria</taxon>
        <taxon>Bacillati</taxon>
        <taxon>Actinomycetota</taxon>
        <taxon>Actinomycetes</taxon>
        <taxon>Actinomycetales</taxon>
        <taxon>Actinomycetaceae</taxon>
        <taxon>Actinomyces</taxon>
    </lineage>
</organism>
<protein>
    <submittedName>
        <fullName evidence="1">Uncharacterized protein</fullName>
    </submittedName>
</protein>
<sequence length="66" mass="7375">SLLATIQVRFIGETPASIWQFTGASPFARPQAANQYNRTHLDAQQRATLTQRDVHGGLFGGFGWEW</sequence>
<keyword evidence="2" id="KW-1185">Reference proteome</keyword>
<evidence type="ECO:0000313" key="2">
    <source>
        <dbReference type="Proteomes" id="UP000016536"/>
    </source>
</evidence>
<name>U1QA22_9ACTO</name>